<dbReference type="InterPro" id="IPR008254">
    <property type="entry name" value="Flavodoxin/NO_synth"/>
</dbReference>
<dbReference type="GO" id="GO:0009055">
    <property type="term" value="F:electron transfer activity"/>
    <property type="evidence" value="ECO:0007669"/>
    <property type="project" value="InterPro"/>
</dbReference>
<reference evidence="2" key="1">
    <citation type="submission" date="2023-03" db="EMBL/GenBank/DDBJ databases">
        <title>Actinoallomurus iriomotensis NBRC 103681.</title>
        <authorList>
            <person name="Ichikawa N."/>
            <person name="Sato H."/>
            <person name="Tonouchi N."/>
        </authorList>
    </citation>
    <scope>NUCLEOTIDE SEQUENCE</scope>
    <source>
        <strain evidence="2">NBRC 103681</strain>
    </source>
</reference>
<dbReference type="PROSITE" id="PS00201">
    <property type="entry name" value="FLAVODOXIN"/>
    <property type="match status" value="1"/>
</dbReference>
<dbReference type="InterPro" id="IPR029039">
    <property type="entry name" value="Flavoprotein-like_sf"/>
</dbReference>
<dbReference type="SUPFAM" id="SSF52218">
    <property type="entry name" value="Flavoproteins"/>
    <property type="match status" value="1"/>
</dbReference>
<evidence type="ECO:0000313" key="3">
    <source>
        <dbReference type="Proteomes" id="UP001165135"/>
    </source>
</evidence>
<dbReference type="PANTHER" id="PTHR30546:SF23">
    <property type="entry name" value="FLAVOPROTEIN-LIKE PROTEIN YCP4-RELATED"/>
    <property type="match status" value="1"/>
</dbReference>
<dbReference type="Gene3D" id="3.40.50.360">
    <property type="match status" value="1"/>
</dbReference>
<dbReference type="PANTHER" id="PTHR30546">
    <property type="entry name" value="FLAVODOXIN-RELATED PROTEIN WRBA-RELATED"/>
    <property type="match status" value="1"/>
</dbReference>
<dbReference type="Pfam" id="PF03358">
    <property type="entry name" value="FMN_red"/>
    <property type="match status" value="1"/>
</dbReference>
<dbReference type="GO" id="GO:0016020">
    <property type="term" value="C:membrane"/>
    <property type="evidence" value="ECO:0007669"/>
    <property type="project" value="TreeGrafter"/>
</dbReference>
<dbReference type="AlphaFoldDB" id="A0A9W6RT74"/>
<dbReference type="EMBL" id="BSTJ01000012">
    <property type="protein sequence ID" value="GLY79682.1"/>
    <property type="molecule type" value="Genomic_DNA"/>
</dbReference>
<accession>A0A9W6RT74</accession>
<proteinExistence type="predicted"/>
<sequence>MTETRSIGVVYDSGYGHTAAQARAVGEGAGSVPDIDVALYFAEEVATDPHQLDHCDALIFGTPTYMGSGSAVFKAFMEASSKIWLAQGWKGKLAAGFTNSSGHSGDKLSTLTQLWLFAMQHGMVWVGLGLLDGNGRSTGSDSALNRLGAYAGAMAQSNSDQGLEGMRDSDLRTAAALGERVAHHVVSWQGGGQ</sequence>
<dbReference type="RefSeq" id="WP_285631525.1">
    <property type="nucleotide sequence ID" value="NZ_BSTJ01000012.1"/>
</dbReference>
<protein>
    <submittedName>
        <fullName evidence="2">FMN reductase</fullName>
    </submittedName>
</protein>
<organism evidence="2 3">
    <name type="scientific">Actinoallomurus iriomotensis</name>
    <dbReference type="NCBI Taxonomy" id="478107"/>
    <lineage>
        <taxon>Bacteria</taxon>
        <taxon>Bacillati</taxon>
        <taxon>Actinomycetota</taxon>
        <taxon>Actinomycetes</taxon>
        <taxon>Streptosporangiales</taxon>
        <taxon>Thermomonosporaceae</taxon>
        <taxon>Actinoallomurus</taxon>
    </lineage>
</organism>
<dbReference type="Proteomes" id="UP001165135">
    <property type="component" value="Unassembled WGS sequence"/>
</dbReference>
<dbReference type="InterPro" id="IPR001226">
    <property type="entry name" value="Flavodoxin_CS"/>
</dbReference>
<dbReference type="PROSITE" id="PS50902">
    <property type="entry name" value="FLAVODOXIN_LIKE"/>
    <property type="match status" value="1"/>
</dbReference>
<name>A0A9W6RT74_9ACTN</name>
<gene>
    <name evidence="2" type="ORF">Airi01_079490</name>
</gene>
<dbReference type="GO" id="GO:0003955">
    <property type="term" value="F:NAD(P)H dehydrogenase (quinone) activity"/>
    <property type="evidence" value="ECO:0007669"/>
    <property type="project" value="TreeGrafter"/>
</dbReference>
<dbReference type="GO" id="GO:0010181">
    <property type="term" value="F:FMN binding"/>
    <property type="evidence" value="ECO:0007669"/>
    <property type="project" value="InterPro"/>
</dbReference>
<evidence type="ECO:0000313" key="2">
    <source>
        <dbReference type="EMBL" id="GLY79682.1"/>
    </source>
</evidence>
<dbReference type="InterPro" id="IPR005025">
    <property type="entry name" value="FMN_Rdtase-like_dom"/>
</dbReference>
<comment type="caution">
    <text evidence="2">The sequence shown here is derived from an EMBL/GenBank/DDBJ whole genome shotgun (WGS) entry which is preliminary data.</text>
</comment>
<feature type="domain" description="Flavodoxin-like" evidence="1">
    <location>
        <begin position="7"/>
        <end position="155"/>
    </location>
</feature>
<evidence type="ECO:0000259" key="1">
    <source>
        <dbReference type="PROSITE" id="PS50902"/>
    </source>
</evidence>